<evidence type="ECO:0000313" key="1">
    <source>
        <dbReference type="EMBL" id="WOO83778.1"/>
    </source>
</evidence>
<name>A0AAF0YBK9_9TREE</name>
<dbReference type="EMBL" id="CP086718">
    <property type="protein sequence ID" value="WOO83778.1"/>
    <property type="molecule type" value="Genomic_DNA"/>
</dbReference>
<protein>
    <recommendedName>
        <fullName evidence="3">F-box domain-containing protein</fullName>
    </recommendedName>
</protein>
<dbReference type="SUPFAM" id="SSF81383">
    <property type="entry name" value="F-box domain"/>
    <property type="match status" value="1"/>
</dbReference>
<keyword evidence="2" id="KW-1185">Reference proteome</keyword>
<gene>
    <name evidence="1" type="ORF">LOC62_05G007301</name>
</gene>
<proteinExistence type="predicted"/>
<dbReference type="AlphaFoldDB" id="A0AAF0YBK9"/>
<dbReference type="InterPro" id="IPR036047">
    <property type="entry name" value="F-box-like_dom_sf"/>
</dbReference>
<reference evidence="1" key="1">
    <citation type="submission" date="2023-10" db="EMBL/GenBank/DDBJ databases">
        <authorList>
            <person name="Noh H."/>
        </authorList>
    </citation>
    <scope>NUCLEOTIDE SEQUENCE</scope>
    <source>
        <strain evidence="1">DUCC4014</strain>
    </source>
</reference>
<evidence type="ECO:0000313" key="2">
    <source>
        <dbReference type="Proteomes" id="UP000827549"/>
    </source>
</evidence>
<evidence type="ECO:0008006" key="3">
    <source>
        <dbReference type="Google" id="ProtNLM"/>
    </source>
</evidence>
<organism evidence="1 2">
    <name type="scientific">Vanrija pseudolonga</name>
    <dbReference type="NCBI Taxonomy" id="143232"/>
    <lineage>
        <taxon>Eukaryota</taxon>
        <taxon>Fungi</taxon>
        <taxon>Dikarya</taxon>
        <taxon>Basidiomycota</taxon>
        <taxon>Agaricomycotina</taxon>
        <taxon>Tremellomycetes</taxon>
        <taxon>Trichosporonales</taxon>
        <taxon>Trichosporonaceae</taxon>
        <taxon>Vanrija</taxon>
    </lineage>
</organism>
<accession>A0AAF0YBK9</accession>
<dbReference type="GeneID" id="87810474"/>
<dbReference type="CDD" id="cd09917">
    <property type="entry name" value="F-box_SF"/>
    <property type="match status" value="1"/>
</dbReference>
<sequence>MAAPALPSLPPELLIRILDLTDARTRATCLRVNSAFYAACIRKTSHTVRLYANDAALPLSGPHAAELAPYVRVLDVARHPASACAAVPSTYPPPMAKLGTLRLRIGSYPYTDHLHSDAGYEPGVCRIVSGLRASTLVLRDTVTEAMPGSLTNNPAKTLGDDAFSAVRHVVCVLASGVTLESSSLFALYSVAMAAWRGPVRFTFVFWTETRDEVWEPPSVADEGVDRNESWWLSLGAFNYILLAYPVTEGPLLTIVNAGAMRSGDTVADPVNTLSQAELCDELSVAQRATKLEERIRADFNEKCDDLDSGESVPAHGDWDPEMRRKVDHMRFLSMDEFLEEDNGDAFDECELAGWR</sequence>
<dbReference type="RefSeq" id="XP_062629804.1">
    <property type="nucleotide sequence ID" value="XM_062773820.1"/>
</dbReference>
<dbReference type="Proteomes" id="UP000827549">
    <property type="component" value="Chromosome 5"/>
</dbReference>